<comment type="caution">
    <text evidence="1">The sequence shown here is derived from an EMBL/GenBank/DDBJ whole genome shotgun (WGS) entry which is preliminary data.</text>
</comment>
<dbReference type="EMBL" id="QWFX01000013">
    <property type="protein sequence ID" value="RIJ28019.1"/>
    <property type="molecule type" value="Genomic_DNA"/>
</dbReference>
<accession>A0A399REN0</accession>
<dbReference type="AlphaFoldDB" id="A0A399REN0"/>
<proteinExistence type="predicted"/>
<evidence type="ECO:0008006" key="3">
    <source>
        <dbReference type="Google" id="ProtNLM"/>
    </source>
</evidence>
<keyword evidence="2" id="KW-1185">Reference proteome</keyword>
<dbReference type="RefSeq" id="WP_119376555.1">
    <property type="nucleotide sequence ID" value="NZ_QWFX01000013.1"/>
</dbReference>
<evidence type="ECO:0000313" key="1">
    <source>
        <dbReference type="EMBL" id="RIJ28019.1"/>
    </source>
</evidence>
<sequence length="301" mass="33441">MAEVIEGPLRKPAQMLADQSYDGHSSIHDDSEAEKLGIKAGPIEGPTHFSQFSPYLVDLFGKAWFERGCFSAHFQNMVVEGEAVRVFIEPKSDTYAFCRAEKEDGTPVLEASATLGPDHGETLLEARMAKLRPAGELVILADMKVGMKGKQEEIVRMDPDQHMGNLYPFSLNEKLAKITEPMDWYSDAAGSPWGRAIVPTEMVSVLGNYTGGMIGWPVKRPSIGLFADLQIKMVDGPLFVGETYRLDREIVALSQSRRVENYWVLTKFLEPESGDVKAEMLLNHGVMKASYPDYPKELLPA</sequence>
<protein>
    <recommendedName>
        <fullName evidence="3">Dehydratase</fullName>
    </recommendedName>
</protein>
<dbReference type="OrthoDB" id="8834965at2"/>
<evidence type="ECO:0000313" key="2">
    <source>
        <dbReference type="Proteomes" id="UP000266385"/>
    </source>
</evidence>
<organism evidence="1 2">
    <name type="scientific">Henriciella mobilis</name>
    <dbReference type="NCBI Taxonomy" id="2305467"/>
    <lineage>
        <taxon>Bacteria</taxon>
        <taxon>Pseudomonadati</taxon>
        <taxon>Pseudomonadota</taxon>
        <taxon>Alphaproteobacteria</taxon>
        <taxon>Hyphomonadales</taxon>
        <taxon>Hyphomonadaceae</taxon>
        <taxon>Henriciella</taxon>
    </lineage>
</organism>
<dbReference type="InterPro" id="IPR029069">
    <property type="entry name" value="HotDog_dom_sf"/>
</dbReference>
<reference evidence="1 2" key="1">
    <citation type="submission" date="2018-08" db="EMBL/GenBank/DDBJ databases">
        <title>Henriciella mobilis sp. nov., isolated from seawater.</title>
        <authorList>
            <person name="Cheng H."/>
            <person name="Wu Y.-H."/>
            <person name="Xu X.-W."/>
            <person name="Guo L.-L."/>
        </authorList>
    </citation>
    <scope>NUCLEOTIDE SEQUENCE [LARGE SCALE GENOMIC DNA]</scope>
    <source>
        <strain evidence="1 2">JN25</strain>
    </source>
</reference>
<dbReference type="SUPFAM" id="SSF54637">
    <property type="entry name" value="Thioesterase/thiol ester dehydrase-isomerase"/>
    <property type="match status" value="1"/>
</dbReference>
<dbReference type="Proteomes" id="UP000266385">
    <property type="component" value="Unassembled WGS sequence"/>
</dbReference>
<gene>
    <name evidence="1" type="ORF">D1223_11400</name>
</gene>
<name>A0A399REN0_9PROT</name>